<evidence type="ECO:0000313" key="4">
    <source>
        <dbReference type="Proteomes" id="UP001353858"/>
    </source>
</evidence>
<proteinExistence type="predicted"/>
<feature type="signal peptide" evidence="1">
    <location>
        <begin position="1"/>
        <end position="18"/>
    </location>
</feature>
<protein>
    <recommendedName>
        <fullName evidence="2">C-type lectin domain-containing protein</fullName>
    </recommendedName>
</protein>
<keyword evidence="4" id="KW-1185">Reference proteome</keyword>
<feature type="domain" description="C-type lectin" evidence="2">
    <location>
        <begin position="159"/>
        <end position="288"/>
    </location>
</feature>
<dbReference type="Gene3D" id="3.10.100.10">
    <property type="entry name" value="Mannose-Binding Protein A, subunit A"/>
    <property type="match status" value="1"/>
</dbReference>
<comment type="caution">
    <text evidence="3">The sequence shown here is derived from an EMBL/GenBank/DDBJ whole genome shotgun (WGS) entry which is preliminary data.</text>
</comment>
<accession>A0AAN7PEX8</accession>
<dbReference type="InterPro" id="IPR016186">
    <property type="entry name" value="C-type_lectin-like/link_sf"/>
</dbReference>
<dbReference type="PANTHER" id="PTHR22803">
    <property type="entry name" value="MANNOSE, PHOSPHOLIPASE, LECTIN RECEPTOR RELATED"/>
    <property type="match status" value="1"/>
</dbReference>
<dbReference type="Pfam" id="PF00059">
    <property type="entry name" value="Lectin_C"/>
    <property type="match status" value="1"/>
</dbReference>
<dbReference type="SMART" id="SM00034">
    <property type="entry name" value="CLECT"/>
    <property type="match status" value="1"/>
</dbReference>
<dbReference type="InterPro" id="IPR050111">
    <property type="entry name" value="C-type_lectin/snaclec_domain"/>
</dbReference>
<dbReference type="CDD" id="cd00037">
    <property type="entry name" value="CLECT"/>
    <property type="match status" value="1"/>
</dbReference>
<dbReference type="InterPro" id="IPR016187">
    <property type="entry name" value="CTDL_fold"/>
</dbReference>
<sequence>MYFKLFVVFVSFCRLSLCTYITNTTKKIEQNPAIWTESEIWSPILEDFVISNHRSGRVTHLIPIQSVFENDTTGYKTEKDEKESKIASNVKIVNNNGNRKPPARQITETEMYLLNAMEKLVYKTDFMEKRLRRVEEMLYFVMAGNKVDQDPCPDSFVRAGFNCYLFAGTAGRELDWKAANKQCRKLGGFLAEMETIEENQDVIGYIQSHEHLKGRDYWTGGLNPGLLWIWSNTAKPVKIATSPNNQNVDPNNAILGNGRCLRFSYNPGLHTYSFRGTDCASRYSYICELSENSSSNELRRLGRSKKIIDEF</sequence>
<evidence type="ECO:0000256" key="1">
    <source>
        <dbReference type="SAM" id="SignalP"/>
    </source>
</evidence>
<reference evidence="4" key="1">
    <citation type="submission" date="2023-01" db="EMBL/GenBank/DDBJ databases">
        <title>Key to firefly adult light organ development and bioluminescence: homeobox transcription factors regulate luciferase expression and transportation to peroxisome.</title>
        <authorList>
            <person name="Fu X."/>
        </authorList>
    </citation>
    <scope>NUCLEOTIDE SEQUENCE [LARGE SCALE GENOMIC DNA]</scope>
</reference>
<keyword evidence="1" id="KW-0732">Signal</keyword>
<dbReference type="PROSITE" id="PS50041">
    <property type="entry name" value="C_TYPE_LECTIN_2"/>
    <property type="match status" value="1"/>
</dbReference>
<organism evidence="3 4">
    <name type="scientific">Aquatica leii</name>
    <dbReference type="NCBI Taxonomy" id="1421715"/>
    <lineage>
        <taxon>Eukaryota</taxon>
        <taxon>Metazoa</taxon>
        <taxon>Ecdysozoa</taxon>
        <taxon>Arthropoda</taxon>
        <taxon>Hexapoda</taxon>
        <taxon>Insecta</taxon>
        <taxon>Pterygota</taxon>
        <taxon>Neoptera</taxon>
        <taxon>Endopterygota</taxon>
        <taxon>Coleoptera</taxon>
        <taxon>Polyphaga</taxon>
        <taxon>Elateriformia</taxon>
        <taxon>Elateroidea</taxon>
        <taxon>Lampyridae</taxon>
        <taxon>Luciolinae</taxon>
        <taxon>Aquatica</taxon>
    </lineage>
</organism>
<gene>
    <name evidence="3" type="ORF">RN001_008262</name>
</gene>
<evidence type="ECO:0000259" key="2">
    <source>
        <dbReference type="PROSITE" id="PS50041"/>
    </source>
</evidence>
<evidence type="ECO:0000313" key="3">
    <source>
        <dbReference type="EMBL" id="KAK4880116.1"/>
    </source>
</evidence>
<dbReference type="Proteomes" id="UP001353858">
    <property type="component" value="Unassembled WGS sequence"/>
</dbReference>
<dbReference type="EMBL" id="JARPUR010000003">
    <property type="protein sequence ID" value="KAK4880116.1"/>
    <property type="molecule type" value="Genomic_DNA"/>
</dbReference>
<feature type="chain" id="PRO_5043035896" description="C-type lectin domain-containing protein" evidence="1">
    <location>
        <begin position="19"/>
        <end position="311"/>
    </location>
</feature>
<dbReference type="InterPro" id="IPR001304">
    <property type="entry name" value="C-type_lectin-like"/>
</dbReference>
<dbReference type="AlphaFoldDB" id="A0AAN7PEX8"/>
<name>A0AAN7PEX8_9COLE</name>
<dbReference type="SUPFAM" id="SSF56436">
    <property type="entry name" value="C-type lectin-like"/>
    <property type="match status" value="1"/>
</dbReference>